<dbReference type="Gene3D" id="3.30.70.270">
    <property type="match status" value="1"/>
</dbReference>
<dbReference type="CDD" id="cd03714">
    <property type="entry name" value="RT_DIRS1"/>
    <property type="match status" value="1"/>
</dbReference>
<dbReference type="InterPro" id="IPR002104">
    <property type="entry name" value="Integrase_catalytic"/>
</dbReference>
<dbReference type="PROSITE" id="PS50878">
    <property type="entry name" value="RT_POL"/>
    <property type="match status" value="1"/>
</dbReference>
<dbReference type="SUPFAM" id="SSF56349">
    <property type="entry name" value="DNA breaking-rejoining enzymes"/>
    <property type="match status" value="1"/>
</dbReference>
<sequence length="727" mass="83684">MEDYRTATKRMSPNCYMASVDLKDAYFLINMHESSKKYLRFKFEQHTYEFQCLPFGLSSAPYIFTKLLKPVVSYLRSKGFFIVNYLDDFLCLGSSYSDCLNCVTETVNLLTNLGFVINLQKSQLIPSQCQQFLGFELNSLNMTIGLPLEKRKKILNLLKDVAKRKNIIIREFAKLLGVLTSACPAIAYGWMYTKLLEREKFLALRQSNDNYDGKMVIPDILNEDLIWWEKHIMTATNLIRNGQYSLEIYSDASLSGWGVMCNGERANGFWDSIESQNHINLLELKAAFMGLQCFASDIHNSEILLRIDNTVAISYINRMGGIQYSHLNEITRQIWKWCEERQLYIFASYIKSKDNVEADEESRRSNIDTEWDLSFTAFTDIVDEYGEPEIDLFASRLNTKCTKYISWKRDPSAFNVDAFTVDWGSYYFYSFPPFSLILKCLRKIINDRATDPFQNDIPFLMEFLTFEYNNGANYSSLNTYRSALALIFGKIFSENDIVIRFLRGVFRSRPSFPRYQTTWDPNIILDFVSNYYPNDDLTLGQITKKLAVLLALSSGQRVQTLSLIRVSNIRIGEVNIEIVINDIIKTSMPGRPMPRLVIPFFPNRVQVCPAKTLSSYLEATQHFRSTSNTERLFLTTRKPVHNASPSTISRWIKEIMKESGIDTEVFSAHSTRHASTSAAHRRGISLDLIKRCAGWSGNSLVFSKFYDRPLTSNCDEGAFAEAIYDII</sequence>
<dbReference type="PANTHER" id="PTHR33050">
    <property type="entry name" value="REVERSE TRANSCRIPTASE DOMAIN-CONTAINING PROTEIN"/>
    <property type="match status" value="1"/>
</dbReference>
<dbReference type="SUPFAM" id="SSF56672">
    <property type="entry name" value="DNA/RNA polymerases"/>
    <property type="match status" value="1"/>
</dbReference>
<dbReference type="PANTHER" id="PTHR33050:SF7">
    <property type="entry name" value="RIBONUCLEASE H"/>
    <property type="match status" value="1"/>
</dbReference>
<dbReference type="InterPro" id="IPR002156">
    <property type="entry name" value="RNaseH_domain"/>
</dbReference>
<dbReference type="Pfam" id="PF00078">
    <property type="entry name" value="RVT_1"/>
    <property type="match status" value="1"/>
</dbReference>
<feature type="transmembrane region" description="Helical" evidence="2">
    <location>
        <begin position="172"/>
        <end position="191"/>
    </location>
</feature>
<dbReference type="InterPro" id="IPR000477">
    <property type="entry name" value="RT_dom"/>
</dbReference>
<name>A0ABR3IEF7_LOXSC</name>
<dbReference type="InterPro" id="IPR043502">
    <property type="entry name" value="DNA/RNA_pol_sf"/>
</dbReference>
<feature type="domain" description="Reverse transcriptase" evidence="3">
    <location>
        <begin position="1"/>
        <end position="137"/>
    </location>
</feature>
<evidence type="ECO:0000256" key="2">
    <source>
        <dbReference type="SAM" id="Phobius"/>
    </source>
</evidence>
<evidence type="ECO:0000313" key="6">
    <source>
        <dbReference type="Proteomes" id="UP001549920"/>
    </source>
</evidence>
<protein>
    <recommendedName>
        <fullName evidence="7">Reverse transcriptase domain-containing protein</fullName>
    </recommendedName>
</protein>
<dbReference type="InterPro" id="IPR011010">
    <property type="entry name" value="DNA_brk_join_enz"/>
</dbReference>
<proteinExistence type="predicted"/>
<gene>
    <name evidence="5" type="ORF">ABMA27_013195</name>
</gene>
<evidence type="ECO:0000259" key="3">
    <source>
        <dbReference type="PROSITE" id="PS50878"/>
    </source>
</evidence>
<dbReference type="InterPro" id="IPR013762">
    <property type="entry name" value="Integrase-like_cat_sf"/>
</dbReference>
<evidence type="ECO:0000256" key="1">
    <source>
        <dbReference type="ARBA" id="ARBA00023172"/>
    </source>
</evidence>
<dbReference type="InterPro" id="IPR043128">
    <property type="entry name" value="Rev_trsase/Diguanyl_cyclase"/>
</dbReference>
<keyword evidence="2" id="KW-0472">Membrane</keyword>
<evidence type="ECO:0000313" key="5">
    <source>
        <dbReference type="EMBL" id="KAL0894641.1"/>
    </source>
</evidence>
<keyword evidence="2" id="KW-0812">Transmembrane</keyword>
<keyword evidence="1" id="KW-0233">DNA recombination</keyword>
<dbReference type="Pfam" id="PF13456">
    <property type="entry name" value="RVT_3"/>
    <property type="match status" value="1"/>
</dbReference>
<dbReference type="PROSITE" id="PS51898">
    <property type="entry name" value="TYR_RECOMBINASE"/>
    <property type="match status" value="1"/>
</dbReference>
<reference evidence="5 6" key="1">
    <citation type="submission" date="2024-06" db="EMBL/GenBank/DDBJ databases">
        <title>A chromosome-level genome assembly of beet webworm, Loxostege sticticalis.</title>
        <authorList>
            <person name="Zhang Y."/>
        </authorList>
    </citation>
    <scope>NUCLEOTIDE SEQUENCE [LARGE SCALE GENOMIC DNA]</scope>
    <source>
        <strain evidence="5">AQ026</strain>
        <tissue evidence="5">Whole body</tissue>
    </source>
</reference>
<evidence type="ECO:0000259" key="4">
    <source>
        <dbReference type="PROSITE" id="PS51898"/>
    </source>
</evidence>
<dbReference type="CDD" id="cd00397">
    <property type="entry name" value="DNA_BRE_C"/>
    <property type="match status" value="1"/>
</dbReference>
<comment type="caution">
    <text evidence="5">The sequence shown here is derived from an EMBL/GenBank/DDBJ whole genome shotgun (WGS) entry which is preliminary data.</text>
</comment>
<dbReference type="CDD" id="cd09275">
    <property type="entry name" value="RNase_HI_RT_DIRS1"/>
    <property type="match status" value="1"/>
</dbReference>
<dbReference type="Gene3D" id="1.10.443.10">
    <property type="entry name" value="Intergrase catalytic core"/>
    <property type="match status" value="1"/>
</dbReference>
<keyword evidence="2" id="KW-1133">Transmembrane helix</keyword>
<dbReference type="InterPro" id="IPR052055">
    <property type="entry name" value="Hepadnavirus_pol/RT"/>
</dbReference>
<dbReference type="EMBL" id="JBEUOH010000004">
    <property type="protein sequence ID" value="KAL0894641.1"/>
    <property type="molecule type" value="Genomic_DNA"/>
</dbReference>
<organism evidence="5 6">
    <name type="scientific">Loxostege sticticalis</name>
    <name type="common">Beet webworm moth</name>
    <dbReference type="NCBI Taxonomy" id="481309"/>
    <lineage>
        <taxon>Eukaryota</taxon>
        <taxon>Metazoa</taxon>
        <taxon>Ecdysozoa</taxon>
        <taxon>Arthropoda</taxon>
        <taxon>Hexapoda</taxon>
        <taxon>Insecta</taxon>
        <taxon>Pterygota</taxon>
        <taxon>Neoptera</taxon>
        <taxon>Endopterygota</taxon>
        <taxon>Lepidoptera</taxon>
        <taxon>Glossata</taxon>
        <taxon>Ditrysia</taxon>
        <taxon>Pyraloidea</taxon>
        <taxon>Crambidae</taxon>
        <taxon>Pyraustinae</taxon>
        <taxon>Loxostege</taxon>
    </lineage>
</organism>
<feature type="domain" description="Tyr recombinase" evidence="4">
    <location>
        <begin position="511"/>
        <end position="720"/>
    </location>
</feature>
<evidence type="ECO:0008006" key="7">
    <source>
        <dbReference type="Google" id="ProtNLM"/>
    </source>
</evidence>
<dbReference type="Pfam" id="PF00589">
    <property type="entry name" value="Phage_integrase"/>
    <property type="match status" value="1"/>
</dbReference>
<accession>A0ABR3IEF7</accession>
<keyword evidence="6" id="KW-1185">Reference proteome</keyword>
<dbReference type="Gene3D" id="3.10.10.10">
    <property type="entry name" value="HIV Type 1 Reverse Transcriptase, subunit A, domain 1"/>
    <property type="match status" value="1"/>
</dbReference>
<dbReference type="Proteomes" id="UP001549920">
    <property type="component" value="Unassembled WGS sequence"/>
</dbReference>